<dbReference type="InterPro" id="IPR006447">
    <property type="entry name" value="Myb_dom_plants"/>
</dbReference>
<dbReference type="PANTHER" id="PTHR12802">
    <property type="entry name" value="SWI/SNF COMPLEX-RELATED"/>
    <property type="match status" value="1"/>
</dbReference>
<dbReference type="Proteomes" id="UP001209570">
    <property type="component" value="Unassembled WGS sequence"/>
</dbReference>
<evidence type="ECO:0000313" key="9">
    <source>
        <dbReference type="EMBL" id="KAJ0402494.1"/>
    </source>
</evidence>
<dbReference type="PROSITE" id="PS51294">
    <property type="entry name" value="HTH_MYB"/>
    <property type="match status" value="1"/>
</dbReference>
<protein>
    <recommendedName>
        <fullName evidence="11">Myb-like DNA-binding protein</fullName>
    </recommendedName>
</protein>
<evidence type="ECO:0000256" key="5">
    <source>
        <dbReference type="SAM" id="MobiDB-lite"/>
    </source>
</evidence>
<evidence type="ECO:0000256" key="2">
    <source>
        <dbReference type="ARBA" id="ARBA00023125"/>
    </source>
</evidence>
<evidence type="ECO:0000256" key="4">
    <source>
        <dbReference type="ARBA" id="ARBA00023242"/>
    </source>
</evidence>
<dbReference type="PANTHER" id="PTHR12802:SF155">
    <property type="entry name" value="DEUBIQUITINASE MYSM1"/>
    <property type="match status" value="1"/>
</dbReference>
<dbReference type="SUPFAM" id="SSF46689">
    <property type="entry name" value="Homeodomain-like"/>
    <property type="match status" value="1"/>
</dbReference>
<comment type="caution">
    <text evidence="9">The sequence shown here is derived from an EMBL/GenBank/DDBJ whole genome shotgun (WGS) entry which is preliminary data.</text>
</comment>
<dbReference type="InterPro" id="IPR017930">
    <property type="entry name" value="Myb_dom"/>
</dbReference>
<dbReference type="InterPro" id="IPR001005">
    <property type="entry name" value="SANT/Myb"/>
</dbReference>
<dbReference type="SMART" id="SM00717">
    <property type="entry name" value="SANT"/>
    <property type="match status" value="1"/>
</dbReference>
<dbReference type="PROSITE" id="PS50090">
    <property type="entry name" value="MYB_LIKE"/>
    <property type="match status" value="1"/>
</dbReference>
<feature type="region of interest" description="Disordered" evidence="5">
    <location>
        <begin position="96"/>
        <end position="123"/>
    </location>
</feature>
<gene>
    <name evidence="9" type="ORF">P43SY_003426</name>
</gene>
<evidence type="ECO:0000259" key="6">
    <source>
        <dbReference type="PROSITE" id="PS50090"/>
    </source>
</evidence>
<proteinExistence type="predicted"/>
<evidence type="ECO:0000259" key="7">
    <source>
        <dbReference type="PROSITE" id="PS51293"/>
    </source>
</evidence>
<evidence type="ECO:0000259" key="8">
    <source>
        <dbReference type="PROSITE" id="PS51294"/>
    </source>
</evidence>
<feature type="domain" description="HTH myb-type" evidence="8">
    <location>
        <begin position="47"/>
        <end position="94"/>
    </location>
</feature>
<dbReference type="Gene3D" id="1.10.10.60">
    <property type="entry name" value="Homeodomain-like"/>
    <property type="match status" value="1"/>
</dbReference>
<reference evidence="9" key="1">
    <citation type="submission" date="2021-12" db="EMBL/GenBank/DDBJ databases">
        <title>Prjna785345.</title>
        <authorList>
            <person name="Rujirawat T."/>
            <person name="Krajaejun T."/>
        </authorList>
    </citation>
    <scope>NUCLEOTIDE SEQUENCE</scope>
    <source>
        <strain evidence="9">Pi057C3</strain>
    </source>
</reference>
<dbReference type="InterPro" id="IPR009057">
    <property type="entry name" value="Homeodomain-like_sf"/>
</dbReference>
<feature type="domain" description="SANT" evidence="7">
    <location>
        <begin position="42"/>
        <end position="81"/>
    </location>
</feature>
<accession>A0AAD5M2Y1</accession>
<dbReference type="NCBIfam" id="TIGR01557">
    <property type="entry name" value="myb_SHAQKYF"/>
    <property type="match status" value="1"/>
</dbReference>
<evidence type="ECO:0000256" key="3">
    <source>
        <dbReference type="ARBA" id="ARBA00023163"/>
    </source>
</evidence>
<dbReference type="InterPro" id="IPR017884">
    <property type="entry name" value="SANT_dom"/>
</dbReference>
<evidence type="ECO:0008006" key="11">
    <source>
        <dbReference type="Google" id="ProtNLM"/>
    </source>
</evidence>
<evidence type="ECO:0000313" key="10">
    <source>
        <dbReference type="Proteomes" id="UP001209570"/>
    </source>
</evidence>
<dbReference type="GO" id="GO:0003677">
    <property type="term" value="F:DNA binding"/>
    <property type="evidence" value="ECO:0007669"/>
    <property type="project" value="UniProtKB-KW"/>
</dbReference>
<sequence length="312" mass="34117">MTISASVRKELFEMTSAEGKLIRIKPTEAKAGTTVYSSKQSQPLKMWTQEEHEKFLEAMEKYPSGPWKVIAAFIGTKTTRQTMTHAQKYRQKISRWRRGLRHKGRKHNGDGAPGSGSDSEPCAKDNLFKAIEYVSGTDGSMQHSADRAMRPQVDGGNQLFRLAELASIEVMKNHHAPGSNSPNLEHSQENSGVVGNNNVPMTHPQWYGAPGSKEWPTQHTEIKLSPLRQAGEAQPQEISSTREGFPGMVTCSMQMSALGTTSECPEDDGANGSVRLPPLKSSVHGGNLSAIPPLRSKIDPSVLGRAQFATIN</sequence>
<dbReference type="PROSITE" id="PS51293">
    <property type="entry name" value="SANT"/>
    <property type="match status" value="1"/>
</dbReference>
<dbReference type="CDD" id="cd00167">
    <property type="entry name" value="SANT"/>
    <property type="match status" value="1"/>
</dbReference>
<dbReference type="EMBL" id="JAKCXM010000101">
    <property type="protein sequence ID" value="KAJ0402494.1"/>
    <property type="molecule type" value="Genomic_DNA"/>
</dbReference>
<feature type="domain" description="Myb-like" evidence="6">
    <location>
        <begin position="47"/>
        <end position="90"/>
    </location>
</feature>
<keyword evidence="3" id="KW-0804">Transcription</keyword>
<organism evidence="9 10">
    <name type="scientific">Pythium insidiosum</name>
    <name type="common">Pythiosis disease agent</name>
    <dbReference type="NCBI Taxonomy" id="114742"/>
    <lineage>
        <taxon>Eukaryota</taxon>
        <taxon>Sar</taxon>
        <taxon>Stramenopiles</taxon>
        <taxon>Oomycota</taxon>
        <taxon>Peronosporomycetes</taxon>
        <taxon>Pythiales</taxon>
        <taxon>Pythiaceae</taxon>
        <taxon>Pythium</taxon>
    </lineage>
</organism>
<feature type="compositionally biased region" description="Basic residues" evidence="5">
    <location>
        <begin position="96"/>
        <end position="106"/>
    </location>
</feature>
<keyword evidence="1" id="KW-0805">Transcription regulation</keyword>
<keyword evidence="10" id="KW-1185">Reference proteome</keyword>
<evidence type="ECO:0000256" key="1">
    <source>
        <dbReference type="ARBA" id="ARBA00023015"/>
    </source>
</evidence>
<dbReference type="AlphaFoldDB" id="A0AAD5M2Y1"/>
<dbReference type="Pfam" id="PF00249">
    <property type="entry name" value="Myb_DNA-binding"/>
    <property type="match status" value="1"/>
</dbReference>
<name>A0AAD5M2Y1_PYTIN</name>
<keyword evidence="2" id="KW-0238">DNA-binding</keyword>
<keyword evidence="4" id="KW-0539">Nucleus</keyword>